<dbReference type="GO" id="GO:0003824">
    <property type="term" value="F:catalytic activity"/>
    <property type="evidence" value="ECO:0007669"/>
    <property type="project" value="InterPro"/>
</dbReference>
<dbReference type="RefSeq" id="WP_068748086.1">
    <property type="nucleotide sequence ID" value="NZ_LOHZ01000025.1"/>
</dbReference>
<comment type="caution">
    <text evidence="2">The sequence shown here is derived from an EMBL/GenBank/DDBJ whole genome shotgun (WGS) entry which is preliminary data.</text>
</comment>
<dbReference type="EMBL" id="LOHZ01000025">
    <property type="protein sequence ID" value="KYO66694.1"/>
    <property type="molecule type" value="Genomic_DNA"/>
</dbReference>
<dbReference type="SFLD" id="SFLDS00029">
    <property type="entry name" value="Radical_SAM"/>
    <property type="match status" value="1"/>
</dbReference>
<dbReference type="Pfam" id="PF04055">
    <property type="entry name" value="Radical_SAM"/>
    <property type="match status" value="1"/>
</dbReference>
<dbReference type="PROSITE" id="PS51918">
    <property type="entry name" value="RADICAL_SAM"/>
    <property type="match status" value="1"/>
</dbReference>
<dbReference type="PATRIC" id="fig|520767.4.peg.1033"/>
<keyword evidence="3" id="KW-1185">Reference proteome</keyword>
<evidence type="ECO:0000259" key="1">
    <source>
        <dbReference type="PROSITE" id="PS51918"/>
    </source>
</evidence>
<evidence type="ECO:0000313" key="3">
    <source>
        <dbReference type="Proteomes" id="UP000075737"/>
    </source>
</evidence>
<dbReference type="CDD" id="cd01335">
    <property type="entry name" value="Radical_SAM"/>
    <property type="match status" value="1"/>
</dbReference>
<dbReference type="PANTHER" id="PTHR42731:SF5">
    <property type="entry name" value="RADICAL SAM DOMAIN PROTEIN"/>
    <property type="match status" value="1"/>
</dbReference>
<gene>
    <name evidence="2" type="ORF">ATZ99_09380</name>
</gene>
<evidence type="ECO:0000313" key="2">
    <source>
        <dbReference type="EMBL" id="KYO66694.1"/>
    </source>
</evidence>
<dbReference type="STRING" id="520767.ATZ99_09380"/>
<dbReference type="InterPro" id="IPR045784">
    <property type="entry name" value="Radical_SAM_N2"/>
</dbReference>
<protein>
    <recommendedName>
        <fullName evidence="1">Radical SAM core domain-containing protein</fullName>
    </recommendedName>
</protein>
<dbReference type="SFLD" id="SFLDG01082">
    <property type="entry name" value="B12-binding_domain_containing"/>
    <property type="match status" value="1"/>
</dbReference>
<dbReference type="InterPro" id="IPR006638">
    <property type="entry name" value="Elp3/MiaA/NifB-like_rSAM"/>
</dbReference>
<dbReference type="InterPro" id="IPR058240">
    <property type="entry name" value="rSAM_sf"/>
</dbReference>
<dbReference type="SUPFAM" id="SSF102114">
    <property type="entry name" value="Radical SAM enzymes"/>
    <property type="match status" value="1"/>
</dbReference>
<dbReference type="InterPro" id="IPR023404">
    <property type="entry name" value="rSAM_horseshoe"/>
</dbReference>
<dbReference type="AlphaFoldDB" id="A0A162MMA8"/>
<dbReference type="Gene3D" id="3.40.50.280">
    <property type="entry name" value="Cobalamin-binding domain"/>
    <property type="match status" value="1"/>
</dbReference>
<organism evidence="2 3">
    <name type="scientific">Thermovenabulum gondwanense</name>
    <dbReference type="NCBI Taxonomy" id="520767"/>
    <lineage>
        <taxon>Bacteria</taxon>
        <taxon>Bacillati</taxon>
        <taxon>Bacillota</taxon>
        <taxon>Clostridia</taxon>
        <taxon>Thermosediminibacterales</taxon>
        <taxon>Thermosediminibacteraceae</taxon>
        <taxon>Thermovenabulum</taxon>
    </lineage>
</organism>
<dbReference type="Proteomes" id="UP000075737">
    <property type="component" value="Unassembled WGS sequence"/>
</dbReference>
<dbReference type="Pfam" id="PF19864">
    <property type="entry name" value="Radical_SAM_N2"/>
    <property type="match status" value="1"/>
</dbReference>
<dbReference type="InterPro" id="IPR007197">
    <property type="entry name" value="rSAM"/>
</dbReference>
<dbReference type="GO" id="GO:0051536">
    <property type="term" value="F:iron-sulfur cluster binding"/>
    <property type="evidence" value="ECO:0007669"/>
    <property type="project" value="InterPro"/>
</dbReference>
<sequence>MRWEIKKKLQQLRDSELPLIQIKEYGSALVNFALVFPNTYNIGMTNLGFHSIYREVNKRKDSLCHRAFFFGKGFKPYTIEAQKEISSYDIIGFSISYEMDYINILEVLKESNIPLLARDRDFPLVMAGGPAVTFNPEPLSLFFDFFVIGEGEEVIHEIMEVLENNKGAKKNDILEMLSQIEGVYVPLLYQKDRGRVKKRYLRNLNDFFTETAVFTENNEFKDMFLIEISRGCGRNCRFCMAGYCYRVPRIRDLEIVLKRAEFAKKFTDKVGLVGAAVSDYPDIERLSRELMKRNIKFSVSSLRADSLVSPLLEGLSFSNHKTLTVAPEAGSERLRKIINKGIGEEDIYKAAEGAFKFGIKNLKLYYMVGIPTEKDSDIDEMIVFLKNLKYFMINIGNKTGELTVSINPFIPKPFTPFQWFGMEKENILEERIKRIKSTLKPSGIKVINESPRLSVIQASLARGDRESGNLILKAHQRGGKTSDFKNIDINGKDIYFYAYRNLDLYEELPWDIINMGFDEELLKREYKKALKGESTSPCTKEKCKLCMICEK</sequence>
<feature type="domain" description="Radical SAM core" evidence="1">
    <location>
        <begin position="218"/>
        <end position="445"/>
    </location>
</feature>
<dbReference type="SMART" id="SM00729">
    <property type="entry name" value="Elp3"/>
    <property type="match status" value="1"/>
</dbReference>
<accession>A0A162MMA8</accession>
<dbReference type="PANTHER" id="PTHR42731">
    <property type="entry name" value="SLL1084 PROTEIN"/>
    <property type="match status" value="1"/>
</dbReference>
<dbReference type="OrthoDB" id="9806827at2"/>
<proteinExistence type="predicted"/>
<dbReference type="Gene3D" id="3.80.30.20">
    <property type="entry name" value="tm_1862 like domain"/>
    <property type="match status" value="1"/>
</dbReference>
<name>A0A162MMA8_9FIRM</name>
<reference evidence="2 3" key="1">
    <citation type="submission" date="2015-12" db="EMBL/GenBank/DDBJ databases">
        <title>Draft genome of Thermovenabulum gondwanense isolated from a red thermophilic microbial mat colonisisng an outflow channel of a bore well.</title>
        <authorList>
            <person name="Patel B.K."/>
        </authorList>
    </citation>
    <scope>NUCLEOTIDE SEQUENCE [LARGE SCALE GENOMIC DNA]</scope>
    <source>
        <strain evidence="2 3">R270</strain>
    </source>
</reference>